<protein>
    <submittedName>
        <fullName evidence="2">Uncharacterized protein</fullName>
    </submittedName>
</protein>
<reference evidence="2" key="1">
    <citation type="journal article" date="2023" name="Science">
        <title>Genome structures resolve the early diversification of teleost fishes.</title>
        <authorList>
            <person name="Parey E."/>
            <person name="Louis A."/>
            <person name="Montfort J."/>
            <person name="Bouchez O."/>
            <person name="Roques C."/>
            <person name="Iampietro C."/>
            <person name="Lluch J."/>
            <person name="Castinel A."/>
            <person name="Donnadieu C."/>
            <person name="Desvignes T."/>
            <person name="Floi Bucao C."/>
            <person name="Jouanno E."/>
            <person name="Wen M."/>
            <person name="Mejri S."/>
            <person name="Dirks R."/>
            <person name="Jansen H."/>
            <person name="Henkel C."/>
            <person name="Chen W.J."/>
            <person name="Zahm M."/>
            <person name="Cabau C."/>
            <person name="Klopp C."/>
            <person name="Thompson A.W."/>
            <person name="Robinson-Rechavi M."/>
            <person name="Braasch I."/>
            <person name="Lecointre G."/>
            <person name="Bobe J."/>
            <person name="Postlethwait J.H."/>
            <person name="Berthelot C."/>
            <person name="Roest Crollius H."/>
            <person name="Guiguen Y."/>
        </authorList>
    </citation>
    <scope>NUCLEOTIDE SEQUENCE</scope>
    <source>
        <strain evidence="2">WJC10195</strain>
    </source>
</reference>
<dbReference type="AlphaFoldDB" id="A0A9Q1G7E2"/>
<sequence>MEGEQTLVVRKGTGPGALRRPREPGGTQVSDFRRAGATPPAALQQRQPHESDRRPVPFTGEREQKGHFKGHGNIPLLFRKRGSE</sequence>
<proteinExistence type="predicted"/>
<evidence type="ECO:0000313" key="3">
    <source>
        <dbReference type="Proteomes" id="UP001152622"/>
    </source>
</evidence>
<accession>A0A9Q1G7E2</accession>
<dbReference type="EMBL" id="JAINUF010000002">
    <property type="protein sequence ID" value="KAJ8376239.1"/>
    <property type="molecule type" value="Genomic_DNA"/>
</dbReference>
<evidence type="ECO:0000313" key="2">
    <source>
        <dbReference type="EMBL" id="KAJ8376239.1"/>
    </source>
</evidence>
<feature type="region of interest" description="Disordered" evidence="1">
    <location>
        <begin position="1"/>
        <end position="84"/>
    </location>
</feature>
<evidence type="ECO:0000256" key="1">
    <source>
        <dbReference type="SAM" id="MobiDB-lite"/>
    </source>
</evidence>
<keyword evidence="3" id="KW-1185">Reference proteome</keyword>
<comment type="caution">
    <text evidence="2">The sequence shown here is derived from an EMBL/GenBank/DDBJ whole genome shotgun (WGS) entry which is preliminary data.</text>
</comment>
<gene>
    <name evidence="2" type="ORF">SKAU_G00068190</name>
</gene>
<feature type="compositionally biased region" description="Basic and acidic residues" evidence="1">
    <location>
        <begin position="47"/>
        <end position="66"/>
    </location>
</feature>
<name>A0A9Q1G7E2_SYNKA</name>
<dbReference type="Proteomes" id="UP001152622">
    <property type="component" value="Chromosome 2"/>
</dbReference>
<organism evidence="2 3">
    <name type="scientific">Synaphobranchus kaupii</name>
    <name type="common">Kaup's arrowtooth eel</name>
    <dbReference type="NCBI Taxonomy" id="118154"/>
    <lineage>
        <taxon>Eukaryota</taxon>
        <taxon>Metazoa</taxon>
        <taxon>Chordata</taxon>
        <taxon>Craniata</taxon>
        <taxon>Vertebrata</taxon>
        <taxon>Euteleostomi</taxon>
        <taxon>Actinopterygii</taxon>
        <taxon>Neopterygii</taxon>
        <taxon>Teleostei</taxon>
        <taxon>Anguilliformes</taxon>
        <taxon>Synaphobranchidae</taxon>
        <taxon>Synaphobranchus</taxon>
    </lineage>
</organism>